<proteinExistence type="predicted"/>
<dbReference type="AlphaFoldDB" id="A0A222E314"/>
<keyword evidence="1" id="KW-0732">Signal</keyword>
<evidence type="ECO:0000313" key="2">
    <source>
        <dbReference type="EMBL" id="ASP20604.1"/>
    </source>
</evidence>
<name>A0A222E314_9RHOB</name>
<protein>
    <submittedName>
        <fullName evidence="2">Uncharacterized protein</fullName>
    </submittedName>
</protein>
<evidence type="ECO:0000313" key="3">
    <source>
        <dbReference type="Proteomes" id="UP000203589"/>
    </source>
</evidence>
<accession>A0A222E314</accession>
<feature type="signal peptide" evidence="1">
    <location>
        <begin position="1"/>
        <end position="33"/>
    </location>
</feature>
<keyword evidence="3" id="KW-1185">Reference proteome</keyword>
<organism evidence="2 3">
    <name type="scientific">Antarctobacter heliothermus</name>
    <dbReference type="NCBI Taxonomy" id="74033"/>
    <lineage>
        <taxon>Bacteria</taxon>
        <taxon>Pseudomonadati</taxon>
        <taxon>Pseudomonadota</taxon>
        <taxon>Alphaproteobacteria</taxon>
        <taxon>Rhodobacterales</taxon>
        <taxon>Roseobacteraceae</taxon>
        <taxon>Antarctobacter</taxon>
    </lineage>
</organism>
<reference evidence="2 3" key="1">
    <citation type="submission" date="2017-07" db="EMBL/GenBank/DDBJ databases">
        <title>Genome Sequence of Antarctobacter heliothermus Strain SMS3 Isolated from a culture of the Diatom Skeletonema marinoi.</title>
        <authorList>
            <person name="Topel M."/>
            <person name="Pinder M.I.M."/>
            <person name="Johansson O.N."/>
            <person name="Kourtchenko O."/>
            <person name="Godhe A."/>
            <person name="Clarke A.K."/>
        </authorList>
    </citation>
    <scope>NUCLEOTIDE SEQUENCE [LARGE SCALE GENOMIC DNA]</scope>
    <source>
        <strain evidence="2 3">SMS3</strain>
    </source>
</reference>
<dbReference type="KEGG" id="aht:ANTHELSMS3_01919"/>
<feature type="chain" id="PRO_5012894735" evidence="1">
    <location>
        <begin position="34"/>
        <end position="105"/>
    </location>
</feature>
<dbReference type="EMBL" id="CP022540">
    <property type="protein sequence ID" value="ASP20604.1"/>
    <property type="molecule type" value="Genomic_DNA"/>
</dbReference>
<sequence length="105" mass="11261">MFQIGRIIMPSPLLRRLLAALVLVTLALPSAAAADCYVHYKAKRTNPYGLHYGIIRVSGGCPSSPGGLVQSRISSGGWTILNVVKVTTSSPSSSERRSAGSHYYR</sequence>
<gene>
    <name evidence="2" type="ORF">ANTHELSMS3_01919</name>
</gene>
<evidence type="ECO:0000256" key="1">
    <source>
        <dbReference type="SAM" id="SignalP"/>
    </source>
</evidence>
<dbReference type="Proteomes" id="UP000203589">
    <property type="component" value="Chromosome"/>
</dbReference>